<organism evidence="2 3">
    <name type="scientific">Denitratisoma oestradiolicum</name>
    <dbReference type="NCBI Taxonomy" id="311182"/>
    <lineage>
        <taxon>Bacteria</taxon>
        <taxon>Pseudomonadati</taxon>
        <taxon>Pseudomonadota</taxon>
        <taxon>Betaproteobacteria</taxon>
        <taxon>Nitrosomonadales</taxon>
        <taxon>Sterolibacteriaceae</taxon>
        <taxon>Denitratisoma</taxon>
    </lineage>
</organism>
<dbReference type="CDD" id="cd01949">
    <property type="entry name" value="GGDEF"/>
    <property type="match status" value="1"/>
</dbReference>
<dbReference type="PANTHER" id="PTHR44757">
    <property type="entry name" value="DIGUANYLATE CYCLASE DGCP"/>
    <property type="match status" value="1"/>
</dbReference>
<dbReference type="Pfam" id="PF00563">
    <property type="entry name" value="EAL"/>
    <property type="match status" value="1"/>
</dbReference>
<dbReference type="NCBIfam" id="TIGR00254">
    <property type="entry name" value="GGDEF"/>
    <property type="match status" value="1"/>
</dbReference>
<dbReference type="SUPFAM" id="SSF55073">
    <property type="entry name" value="Nucleotide cyclase"/>
    <property type="match status" value="1"/>
</dbReference>
<dbReference type="InterPro" id="IPR052155">
    <property type="entry name" value="Biofilm_reg_signaling"/>
</dbReference>
<keyword evidence="2" id="KW-0808">Transferase</keyword>
<evidence type="ECO:0000313" key="2">
    <source>
        <dbReference type="EMBL" id="CAB1370674.1"/>
    </source>
</evidence>
<dbReference type="EC" id="2.7.7.65" evidence="2"/>
<dbReference type="NCBIfam" id="TIGR00229">
    <property type="entry name" value="sensory_box"/>
    <property type="match status" value="1"/>
</dbReference>
<dbReference type="CDD" id="cd00130">
    <property type="entry name" value="PAS"/>
    <property type="match status" value="1"/>
</dbReference>
<dbReference type="InterPro" id="IPR029016">
    <property type="entry name" value="GAF-like_dom_sf"/>
</dbReference>
<dbReference type="InterPro" id="IPR035965">
    <property type="entry name" value="PAS-like_dom_sf"/>
</dbReference>
<dbReference type="InterPro" id="IPR003018">
    <property type="entry name" value="GAF"/>
</dbReference>
<dbReference type="PROSITE" id="PS50887">
    <property type="entry name" value="GGDEF"/>
    <property type="match status" value="1"/>
</dbReference>
<dbReference type="Gene3D" id="3.30.450.20">
    <property type="entry name" value="PAS domain"/>
    <property type="match status" value="1"/>
</dbReference>
<dbReference type="InterPro" id="IPR001610">
    <property type="entry name" value="PAC"/>
</dbReference>
<protein>
    <submittedName>
        <fullName evidence="2">Putative Diguanylate cyclase</fullName>
        <ecNumber evidence="2">2.7.7.65</ecNumber>
    </submittedName>
</protein>
<evidence type="ECO:0000313" key="3">
    <source>
        <dbReference type="Proteomes" id="UP000515733"/>
    </source>
</evidence>
<feature type="transmembrane region" description="Helical" evidence="1">
    <location>
        <begin position="169"/>
        <end position="188"/>
    </location>
</feature>
<gene>
    <name evidence="2" type="ORF">DENOEST_3520</name>
</gene>
<dbReference type="AlphaFoldDB" id="A0A6S6XXG6"/>
<dbReference type="InterPro" id="IPR013767">
    <property type="entry name" value="PAS_fold"/>
</dbReference>
<dbReference type="Pfam" id="PF00990">
    <property type="entry name" value="GGDEF"/>
    <property type="match status" value="1"/>
</dbReference>
<reference evidence="2 3" key="1">
    <citation type="submission" date="2020-03" db="EMBL/GenBank/DDBJ databases">
        <authorList>
            <consortium name="Genoscope - CEA"/>
            <person name="William W."/>
        </authorList>
    </citation>
    <scope>NUCLEOTIDE SEQUENCE [LARGE SCALE GENOMIC DNA]</scope>
    <source>
        <strain evidence="3">DSM 16959</strain>
    </source>
</reference>
<dbReference type="EMBL" id="LR778301">
    <property type="protein sequence ID" value="CAB1370674.1"/>
    <property type="molecule type" value="Genomic_DNA"/>
</dbReference>
<dbReference type="SMART" id="SM00086">
    <property type="entry name" value="PAC"/>
    <property type="match status" value="1"/>
</dbReference>
<name>A0A6S6XXG6_9PROT</name>
<dbReference type="PROSITE" id="PS50113">
    <property type="entry name" value="PAC"/>
    <property type="match status" value="1"/>
</dbReference>
<dbReference type="InterPro" id="IPR000014">
    <property type="entry name" value="PAS"/>
</dbReference>
<dbReference type="OrthoDB" id="9813903at2"/>
<dbReference type="PROSITE" id="PS50112">
    <property type="entry name" value="PAS"/>
    <property type="match status" value="1"/>
</dbReference>
<dbReference type="InterPro" id="IPR043128">
    <property type="entry name" value="Rev_trsase/Diguanyl_cyclase"/>
</dbReference>
<dbReference type="RefSeq" id="WP_145769413.1">
    <property type="nucleotide sequence ID" value="NZ_LR778301.1"/>
</dbReference>
<evidence type="ECO:0000256" key="1">
    <source>
        <dbReference type="SAM" id="Phobius"/>
    </source>
</evidence>
<dbReference type="Gene3D" id="3.30.70.270">
    <property type="match status" value="1"/>
</dbReference>
<dbReference type="Gene3D" id="3.20.20.450">
    <property type="entry name" value="EAL domain"/>
    <property type="match status" value="1"/>
</dbReference>
<dbReference type="KEGG" id="doe:DENOEST_3520"/>
<dbReference type="InterPro" id="IPR000700">
    <property type="entry name" value="PAS-assoc_C"/>
</dbReference>
<keyword evidence="1" id="KW-0472">Membrane</keyword>
<dbReference type="InterPro" id="IPR035919">
    <property type="entry name" value="EAL_sf"/>
</dbReference>
<dbReference type="PROSITE" id="PS50883">
    <property type="entry name" value="EAL"/>
    <property type="match status" value="1"/>
</dbReference>
<dbReference type="SUPFAM" id="SSF55785">
    <property type="entry name" value="PYP-like sensor domain (PAS domain)"/>
    <property type="match status" value="1"/>
</dbReference>
<proteinExistence type="predicted"/>
<accession>A0A6S6XXG6</accession>
<dbReference type="SUPFAM" id="SSF55781">
    <property type="entry name" value="GAF domain-like"/>
    <property type="match status" value="1"/>
</dbReference>
<dbReference type="InterPro" id="IPR001633">
    <property type="entry name" value="EAL_dom"/>
</dbReference>
<dbReference type="Proteomes" id="UP000515733">
    <property type="component" value="Chromosome"/>
</dbReference>
<dbReference type="SMART" id="SM00065">
    <property type="entry name" value="GAF"/>
    <property type="match status" value="1"/>
</dbReference>
<keyword evidence="2" id="KW-0548">Nucleotidyltransferase</keyword>
<dbReference type="CDD" id="cd01948">
    <property type="entry name" value="EAL"/>
    <property type="match status" value="1"/>
</dbReference>
<feature type="transmembrane region" description="Helical" evidence="1">
    <location>
        <begin position="12"/>
        <end position="31"/>
    </location>
</feature>
<dbReference type="SUPFAM" id="SSF141868">
    <property type="entry name" value="EAL domain-like"/>
    <property type="match status" value="1"/>
</dbReference>
<dbReference type="PANTHER" id="PTHR44757:SF2">
    <property type="entry name" value="BIOFILM ARCHITECTURE MAINTENANCE PROTEIN MBAA"/>
    <property type="match status" value="1"/>
</dbReference>
<dbReference type="SMART" id="SM00267">
    <property type="entry name" value="GGDEF"/>
    <property type="match status" value="1"/>
</dbReference>
<keyword evidence="1" id="KW-0812">Transmembrane</keyword>
<dbReference type="GO" id="GO:0052621">
    <property type="term" value="F:diguanylate cyclase activity"/>
    <property type="evidence" value="ECO:0007669"/>
    <property type="project" value="UniProtKB-EC"/>
</dbReference>
<keyword evidence="1" id="KW-1133">Transmembrane helix</keyword>
<dbReference type="InterPro" id="IPR029787">
    <property type="entry name" value="Nucleotide_cyclase"/>
</dbReference>
<dbReference type="InterPro" id="IPR000160">
    <property type="entry name" value="GGDEF_dom"/>
</dbReference>
<dbReference type="SMART" id="SM00091">
    <property type="entry name" value="PAS"/>
    <property type="match status" value="1"/>
</dbReference>
<dbReference type="SMART" id="SM00052">
    <property type="entry name" value="EAL"/>
    <property type="match status" value="1"/>
</dbReference>
<dbReference type="Pfam" id="PF00989">
    <property type="entry name" value="PAS"/>
    <property type="match status" value="1"/>
</dbReference>
<dbReference type="Gene3D" id="3.30.450.40">
    <property type="match status" value="1"/>
</dbReference>
<dbReference type="Pfam" id="PF13185">
    <property type="entry name" value="GAF_2"/>
    <property type="match status" value="1"/>
</dbReference>
<keyword evidence="3" id="KW-1185">Reference proteome</keyword>
<sequence length="966" mass="107407">MKFLRGLYFRLLMLGAAVAAIAVLSFGYYVAAEQMKMEVTTHERELQLRAAGLAAAANHAVLARDYWEIEQLLRQAISDPSLLEIQISDDKGHVLGNIGRSLIDATPSLIFDTPTITTPNSENNPQMRRRGDLIEVWSPVVLDKTVGWVRLESSQAGSRARHRHIWRDSLIVALSVLVASALMLGWLLRGPVGALGAATRFAASLPLNHGHQLDTHPSITEVDGLIDTLNQTSRQLAEQDEALRKSQRHLEIRNQVYERLALGSELQEILSLIVSGLESERPQWLGAILVLDGDGRHLRLGAAPNMPESYLKMVNGLEVGEGMGSCGTAVYRGERVVIDDIAHHPYGLQFRDLALQIGIVSCWSEPIRSSRGDILGTFSFYQKTPTRPTQEDTEAILHGTHLASVALERHLTEEELQLAASVYQASGEAIMVSDGGNHIVAVNPAFVRLTGYSSQEVMGRSPAILGSGRMDKSFYSAMWQALETSNRWQGEIWNRRKNGEVYAEWLTINVIRDHEGQPHRYIAMFSDITAKKQAEETIWQQANYDQLTGLPNRRLFRDRLRQDLRRAQRQNGALGLMFVDLDRFKEINETLGHEAGDKLLIEAAQRINSSVRDTDSIARLGSDEFAITLLGLVEPNEMERVAQAVLLALSQPFSLDTEVGYVSACIGITLFPNDGLDIETLLKNADQAMHAAKQAGHNNFSWFTLDLQLAAQVRRTLINDLRGALAADQLRVYYQPIIDLQSGAIVKAEALLRWQHGSRGLISPAVFIPLAEEVGLIEEIGDWVFRTAARQARTWHDQGHTLQVSINKSPRQFGGDGSGNTWLAFLKELNLEPRQLVIEITEGLLLDQRSTVTEQLLGYRDAGMEIAVDDFGTGYSALSYLQRFDIDYLKIDRSFIKDLTESADDRALADAIIVMAHKLGLKVIAEGVETAPQRDWLIGAGCDYAQGFLYSRPVPVDEFNALLRRG</sequence>